<dbReference type="InterPro" id="IPR034074">
    <property type="entry name" value="Y4bN_pept_dom"/>
</dbReference>
<feature type="domain" description="Peptidase S8/S53" evidence="1">
    <location>
        <begin position="8"/>
        <end position="155"/>
    </location>
</feature>
<sequence length="407" mass="45789">MALDALQEQYNILICKSAGNCQNFAMHLPKGRIHEGADSVLSLVVGSMAHKKGQFDCADIDNPSPFTRVGPGPEFIIKPEVAHYGGNAGTDNHGKPVISGVKSFSTNGTTIENAGTSFSTPRVASLATGLFQELDEKFDPLLIKGLIIHSATYPHNLHIPETERANQIGFGIPQNIHNILYNDPYEATLILRDTLAKGEYIDIMDFPMPKSLIQNGFYTGQIIATLVYEPILDPSQGIEYCQSNIDLKFGTYDSKMERDTQRRGILNPVGRQGSQNLFRESLYSKRLMRDNSSDFALRERLLIQYGDKYYPVKKYAVDLSELSDANKQHYITDGKKWYLTLRGLFREHTEQQASLERSIPKQDLCLIITVRDPNRIAPIYNDVTQGLDNYHFWHSNIKLTNDVTVNV</sequence>
<dbReference type="EMBL" id="CZBE01000026">
    <property type="protein sequence ID" value="CUQ10449.1"/>
    <property type="molecule type" value="Genomic_DNA"/>
</dbReference>
<accession>A0A174TUJ5</accession>
<dbReference type="GO" id="GO:0004252">
    <property type="term" value="F:serine-type endopeptidase activity"/>
    <property type="evidence" value="ECO:0007669"/>
    <property type="project" value="InterPro"/>
</dbReference>
<gene>
    <name evidence="2" type="ORF">ERS852551_03123</name>
</gene>
<dbReference type="Proteomes" id="UP000095765">
    <property type="component" value="Unassembled WGS sequence"/>
</dbReference>
<evidence type="ECO:0000313" key="2">
    <source>
        <dbReference type="EMBL" id="CUQ10449.1"/>
    </source>
</evidence>
<dbReference type="Gene3D" id="3.40.50.200">
    <property type="entry name" value="Peptidase S8/S53 domain"/>
    <property type="match status" value="1"/>
</dbReference>
<evidence type="ECO:0000259" key="1">
    <source>
        <dbReference type="Pfam" id="PF00082"/>
    </source>
</evidence>
<dbReference type="InterPro" id="IPR036852">
    <property type="entry name" value="Peptidase_S8/S53_dom_sf"/>
</dbReference>
<proteinExistence type="predicted"/>
<reference evidence="2 3" key="1">
    <citation type="submission" date="2015-09" db="EMBL/GenBank/DDBJ databases">
        <authorList>
            <consortium name="Pathogen Informatics"/>
        </authorList>
    </citation>
    <scope>NUCLEOTIDE SEQUENCE [LARGE SCALE GENOMIC DNA]</scope>
    <source>
        <strain evidence="2 3">2789STDY5834939</strain>
    </source>
</reference>
<dbReference type="Pfam" id="PF00082">
    <property type="entry name" value="Peptidase_S8"/>
    <property type="match status" value="1"/>
</dbReference>
<dbReference type="GO" id="GO:0006508">
    <property type="term" value="P:proteolysis"/>
    <property type="evidence" value="ECO:0007669"/>
    <property type="project" value="InterPro"/>
</dbReference>
<protein>
    <recommendedName>
        <fullName evidence="1">Peptidase S8/S53 domain-containing protein</fullName>
    </recommendedName>
</protein>
<evidence type="ECO:0000313" key="3">
    <source>
        <dbReference type="Proteomes" id="UP000095765"/>
    </source>
</evidence>
<dbReference type="SUPFAM" id="SSF52743">
    <property type="entry name" value="Subtilisin-like"/>
    <property type="match status" value="1"/>
</dbReference>
<dbReference type="InterPro" id="IPR000209">
    <property type="entry name" value="Peptidase_S8/S53_dom"/>
</dbReference>
<dbReference type="AlphaFoldDB" id="A0A174TUJ5"/>
<dbReference type="CDD" id="cd04847">
    <property type="entry name" value="Peptidases_S8_Subtilisin_like_2"/>
    <property type="match status" value="1"/>
</dbReference>
<name>A0A174TUJ5_9FIRM</name>
<organism evidence="2 3">
    <name type="scientific">Anaerotruncus colihominis</name>
    <dbReference type="NCBI Taxonomy" id="169435"/>
    <lineage>
        <taxon>Bacteria</taxon>
        <taxon>Bacillati</taxon>
        <taxon>Bacillota</taxon>
        <taxon>Clostridia</taxon>
        <taxon>Eubacteriales</taxon>
        <taxon>Oscillospiraceae</taxon>
        <taxon>Anaerotruncus</taxon>
    </lineage>
</organism>